<sequence length="632" mass="67505">MRDPSHPPDPSPSPAAGAGATVPQEPLPVAVQRDAGPVPTPRDDEASRGHVPPALAPLAGSQPRRTALLSAGAIVDQKYAIERVLGEGGMGVVYLARDVHTGLHVVVKAVRQEIAHRKEMRARMLAEGRALAQIDHPNVVRLNAVVEEGGTLWLVMQYIEGESLDRLIGRRAHEGRPLQLEEALGLFRQVAAGVGAAHGEGVIHRDLKPANVMIRSKDGIAKVTDFGIAKEEADAIAGRGLTRGIIGSLYYMSPEQVIGRRDLDKRVDIYALGILLYEMLVGHVPFDADSDPEIMRKHLDAPLPRVSEQRADVPPELDAFLQRACAKDRADRFASCDALLAALDGFGRRTVTAMSTYGQTYGGAPGGAERTAPGDVYAPPPRAQMASRPPAPATIHGTTGRPPMPTPVDPVRPRSRRALGFVLAALVLAAGAAALLMAGELLPGKRRSGDTAKPVPDPAAVPPEVATHVDAGQEAGAVASPPTLATLSGRWTSNGRDFDAVQAGDALEFRVRDPEQFAPQDYETGEVRFLLRALPDEPDVFAVEDHIRFYPPTGLKFDPKRARGTCQDVRSSAEGRPLRARYDGARLSVEFARIEPAHDKPGVNFIVEGGKVVSCRGLGALAATRVLSVLTR</sequence>
<dbReference type="Gene3D" id="3.30.200.20">
    <property type="entry name" value="Phosphorylase Kinase, domain 1"/>
    <property type="match status" value="1"/>
</dbReference>
<name>A0A0K1EFY4_CHOCO</name>
<dbReference type="Proteomes" id="UP000067626">
    <property type="component" value="Chromosome"/>
</dbReference>
<feature type="binding site" evidence="5">
    <location>
        <position position="108"/>
    </location>
    <ligand>
        <name>ATP</name>
        <dbReference type="ChEBI" id="CHEBI:30616"/>
    </ligand>
</feature>
<evidence type="ECO:0000256" key="3">
    <source>
        <dbReference type="ARBA" id="ARBA00022777"/>
    </source>
</evidence>
<organism evidence="9 10">
    <name type="scientific">Chondromyces crocatus</name>
    <dbReference type="NCBI Taxonomy" id="52"/>
    <lineage>
        <taxon>Bacteria</taxon>
        <taxon>Pseudomonadati</taxon>
        <taxon>Myxococcota</taxon>
        <taxon>Polyangia</taxon>
        <taxon>Polyangiales</taxon>
        <taxon>Polyangiaceae</taxon>
        <taxon>Chondromyces</taxon>
    </lineage>
</organism>
<dbReference type="Pfam" id="PF00069">
    <property type="entry name" value="Pkinase"/>
    <property type="match status" value="1"/>
</dbReference>
<dbReference type="InterPro" id="IPR017441">
    <property type="entry name" value="Protein_kinase_ATP_BS"/>
</dbReference>
<dbReference type="CDD" id="cd14014">
    <property type="entry name" value="STKc_PknB_like"/>
    <property type="match status" value="1"/>
</dbReference>
<dbReference type="PROSITE" id="PS00107">
    <property type="entry name" value="PROTEIN_KINASE_ATP"/>
    <property type="match status" value="1"/>
</dbReference>
<dbReference type="SMART" id="SM00220">
    <property type="entry name" value="S_TKc"/>
    <property type="match status" value="1"/>
</dbReference>
<dbReference type="KEGG" id="ccro:CMC5_039360"/>
<keyword evidence="7" id="KW-1133">Transmembrane helix</keyword>
<dbReference type="SUPFAM" id="SSF56112">
    <property type="entry name" value="Protein kinase-like (PK-like)"/>
    <property type="match status" value="1"/>
</dbReference>
<evidence type="ECO:0000313" key="10">
    <source>
        <dbReference type="Proteomes" id="UP000067626"/>
    </source>
</evidence>
<dbReference type="RefSeq" id="WP_082362617.1">
    <property type="nucleotide sequence ID" value="NZ_CP012159.1"/>
</dbReference>
<dbReference type="PANTHER" id="PTHR43289:SF6">
    <property type="entry name" value="SERINE_THREONINE-PROTEIN KINASE NEKL-3"/>
    <property type="match status" value="1"/>
</dbReference>
<dbReference type="InterPro" id="IPR008271">
    <property type="entry name" value="Ser/Thr_kinase_AS"/>
</dbReference>
<proteinExistence type="predicted"/>
<keyword evidence="2 5" id="KW-0547">Nucleotide-binding</keyword>
<evidence type="ECO:0000256" key="1">
    <source>
        <dbReference type="ARBA" id="ARBA00022679"/>
    </source>
</evidence>
<dbReference type="PROSITE" id="PS50011">
    <property type="entry name" value="PROTEIN_KINASE_DOM"/>
    <property type="match status" value="1"/>
</dbReference>
<dbReference type="OrthoDB" id="9801841at2"/>
<evidence type="ECO:0000256" key="5">
    <source>
        <dbReference type="PROSITE-ProRule" id="PRU10141"/>
    </source>
</evidence>
<dbReference type="InterPro" id="IPR011009">
    <property type="entry name" value="Kinase-like_dom_sf"/>
</dbReference>
<feature type="domain" description="Protein kinase" evidence="8">
    <location>
        <begin position="79"/>
        <end position="346"/>
    </location>
</feature>
<keyword evidence="7" id="KW-0812">Transmembrane</keyword>
<evidence type="ECO:0000256" key="7">
    <source>
        <dbReference type="SAM" id="Phobius"/>
    </source>
</evidence>
<accession>A0A0K1EFY4</accession>
<dbReference type="GO" id="GO:0005524">
    <property type="term" value="F:ATP binding"/>
    <property type="evidence" value="ECO:0007669"/>
    <property type="project" value="UniProtKB-UniRule"/>
</dbReference>
<keyword evidence="1 9" id="KW-0808">Transferase</keyword>
<evidence type="ECO:0000256" key="4">
    <source>
        <dbReference type="ARBA" id="ARBA00022840"/>
    </source>
</evidence>
<feature type="transmembrane region" description="Helical" evidence="7">
    <location>
        <begin position="418"/>
        <end position="438"/>
    </location>
</feature>
<evidence type="ECO:0000256" key="6">
    <source>
        <dbReference type="SAM" id="MobiDB-lite"/>
    </source>
</evidence>
<reference evidence="9 10" key="1">
    <citation type="submission" date="2015-07" db="EMBL/GenBank/DDBJ databases">
        <title>Genome analysis of myxobacterium Chondromyces crocatus Cm c5 reveals a high potential for natural compound synthesis and the genetic basis for the loss of fruiting body formation.</title>
        <authorList>
            <person name="Zaburannyi N."/>
            <person name="Bunk B."/>
            <person name="Maier J."/>
            <person name="Overmann J."/>
            <person name="Mueller R."/>
        </authorList>
    </citation>
    <scope>NUCLEOTIDE SEQUENCE [LARGE SCALE GENOMIC DNA]</scope>
    <source>
        <strain evidence="9 10">Cm c5</strain>
    </source>
</reference>
<feature type="region of interest" description="Disordered" evidence="6">
    <location>
        <begin position="1"/>
        <end position="59"/>
    </location>
</feature>
<keyword evidence="4 5" id="KW-0067">ATP-binding</keyword>
<evidence type="ECO:0000259" key="8">
    <source>
        <dbReference type="PROSITE" id="PS50011"/>
    </source>
</evidence>
<dbReference type="STRING" id="52.CMC5_039360"/>
<keyword evidence="10" id="KW-1185">Reference proteome</keyword>
<protein>
    <submittedName>
        <fullName evidence="9">Protein kinase</fullName>
        <ecNumber evidence="9">2.7.11.1</ecNumber>
    </submittedName>
</protein>
<dbReference type="InterPro" id="IPR000719">
    <property type="entry name" value="Prot_kinase_dom"/>
</dbReference>
<dbReference type="GO" id="GO:0004674">
    <property type="term" value="F:protein serine/threonine kinase activity"/>
    <property type="evidence" value="ECO:0007669"/>
    <property type="project" value="UniProtKB-EC"/>
</dbReference>
<keyword evidence="3 9" id="KW-0418">Kinase</keyword>
<dbReference type="PANTHER" id="PTHR43289">
    <property type="entry name" value="MITOGEN-ACTIVATED PROTEIN KINASE KINASE KINASE 20-RELATED"/>
    <property type="match status" value="1"/>
</dbReference>
<gene>
    <name evidence="9" type="ORF">CMC5_039360</name>
</gene>
<dbReference type="Gene3D" id="1.10.510.10">
    <property type="entry name" value="Transferase(Phosphotransferase) domain 1"/>
    <property type="match status" value="1"/>
</dbReference>
<keyword evidence="7" id="KW-0472">Membrane</keyword>
<evidence type="ECO:0000313" key="9">
    <source>
        <dbReference type="EMBL" id="AKT39785.1"/>
    </source>
</evidence>
<evidence type="ECO:0000256" key="2">
    <source>
        <dbReference type="ARBA" id="ARBA00022741"/>
    </source>
</evidence>
<dbReference type="PROSITE" id="PS00108">
    <property type="entry name" value="PROTEIN_KINASE_ST"/>
    <property type="match status" value="1"/>
</dbReference>
<feature type="region of interest" description="Disordered" evidence="6">
    <location>
        <begin position="361"/>
        <end position="407"/>
    </location>
</feature>
<dbReference type="AlphaFoldDB" id="A0A0K1EFY4"/>
<dbReference type="EC" id="2.7.11.1" evidence="9"/>
<dbReference type="PATRIC" id="fig|52.7.peg.4336"/>
<dbReference type="EMBL" id="CP012159">
    <property type="protein sequence ID" value="AKT39785.1"/>
    <property type="molecule type" value="Genomic_DNA"/>
</dbReference>